<evidence type="ECO:0000313" key="2">
    <source>
        <dbReference type="Proteomes" id="UP000069935"/>
    </source>
</evidence>
<reference evidence="1 2" key="2">
    <citation type="journal article" date="2016" name="Genome Announc.">
        <title>Complete Genome Sequence of a Strain of Azospirillum thiophilum Isolated from a Sulfide Spring.</title>
        <authorList>
            <person name="Fomenkov A."/>
            <person name="Vincze T."/>
            <person name="Grabovich M."/>
            <person name="Anton B.P."/>
            <person name="Dubinina G."/>
            <person name="Orlova M."/>
            <person name="Belousova E."/>
            <person name="Roberts R.J."/>
        </authorList>
    </citation>
    <scope>NUCLEOTIDE SEQUENCE [LARGE SCALE GENOMIC DNA]</scope>
    <source>
        <strain evidence="1 2">BV-S</strain>
    </source>
</reference>
<accession>A0AAC8W077</accession>
<gene>
    <name evidence="1" type="ORF">AL072_16060</name>
</gene>
<evidence type="ECO:0000313" key="1">
    <source>
        <dbReference type="EMBL" id="ALG72571.1"/>
    </source>
</evidence>
<dbReference type="AlphaFoldDB" id="A0AAC8W077"/>
<dbReference type="PANTHER" id="PTHR35370:SF1">
    <property type="entry name" value="TYPE VI SECRETION SYSTEM COMPONENT TSSF1"/>
    <property type="match status" value="1"/>
</dbReference>
<keyword evidence="2" id="KW-1185">Reference proteome</keyword>
<dbReference type="PIRSF" id="PIRSF028304">
    <property type="entry name" value="UCP028304"/>
    <property type="match status" value="1"/>
</dbReference>
<dbReference type="InterPro" id="IPR010272">
    <property type="entry name" value="T6SS_TssF"/>
</dbReference>
<dbReference type="Pfam" id="PF05947">
    <property type="entry name" value="T6SS_TssF"/>
    <property type="match status" value="1"/>
</dbReference>
<sequence length="614" mass="67689">MAGEEQDPLLPHYLREIAYLRREGRWFAAKYPKVANRLEFGADESADPHVERMIESFAYLVARLQHNLDSEFLEIPASLLSVLFPQLMAPVPSMAIAKFVVGTDGGPSAGTVIPKDLPLYAETGEGVPCRFRTAWPLDLQPVRVVDAHPGNMLDYELPDGEGRYAGAIEISVTGAGASLNSLPLDRLRFFMGGDRVQASQIFEMLATRLAGVALIGGSTGRTVVLPPDSLRFVGLEDDETVLPGSDMVGTPHRLLQEYFTFPDKFYFFDLTGLDRRPAGETLRIALLFSHMPKRNVAIDANSFHLGCVPVINLFKRTSDPIRITHRQPDYRVIADLRREATTEIHSIDAVHLISPGRPRPQAVKPYFALDHQEGGPASRQSGDPAAQADRDVYWLARRLSASAPGQSGTDMLLSLVDLDFHPSQVADKIAYADVTCTNRGLAERMTALSVLQTDETVPASRILLLTKPSRQLSPPAHGQTLWRLVSTLAVNRLSFGNAPQRLDALKEILRVFNLAHAAVVEQQIDGIRAMAVNPVVRRLGADAWRGFCRGSEIVLTFDERNYVGSSIFPFAGVLDRFFAVHASMNSFTQLAIRSVQREGILREWPIREGAGGLV</sequence>
<reference evidence="2" key="1">
    <citation type="submission" date="2015-08" db="EMBL/GenBank/DDBJ databases">
        <title>Complete Genome Sequence of Azospirillum thiophilum BV-S.</title>
        <authorList>
            <person name="Fomenkov A."/>
            <person name="Vincze T."/>
            <person name="Grabovich M."/>
            <person name="Dubinina G."/>
            <person name="Orlova M."/>
            <person name="Belousova E."/>
            <person name="Roberts R.J."/>
        </authorList>
    </citation>
    <scope>NUCLEOTIDE SEQUENCE [LARGE SCALE GENOMIC DNA]</scope>
    <source>
        <strain evidence="2">BV-S</strain>
    </source>
</reference>
<proteinExistence type="predicted"/>
<dbReference type="NCBIfam" id="TIGR03359">
    <property type="entry name" value="VI_chp_6"/>
    <property type="match status" value="1"/>
</dbReference>
<dbReference type="Proteomes" id="UP000069935">
    <property type="component" value="Chromosome 2"/>
</dbReference>
<evidence type="ECO:0008006" key="3">
    <source>
        <dbReference type="Google" id="ProtNLM"/>
    </source>
</evidence>
<dbReference type="KEGG" id="ati:AL072_16060"/>
<dbReference type="RefSeq" id="WP_045583204.1">
    <property type="nucleotide sequence ID" value="NZ_CP012402.1"/>
</dbReference>
<protein>
    <recommendedName>
        <fullName evidence="3">Type VI secretion protein</fullName>
    </recommendedName>
</protein>
<dbReference type="EMBL" id="CP012402">
    <property type="protein sequence ID" value="ALG72571.1"/>
    <property type="molecule type" value="Genomic_DNA"/>
</dbReference>
<organism evidence="1 2">
    <name type="scientific">Azospirillum thiophilum</name>
    <dbReference type="NCBI Taxonomy" id="528244"/>
    <lineage>
        <taxon>Bacteria</taxon>
        <taxon>Pseudomonadati</taxon>
        <taxon>Pseudomonadota</taxon>
        <taxon>Alphaproteobacteria</taxon>
        <taxon>Rhodospirillales</taxon>
        <taxon>Azospirillaceae</taxon>
        <taxon>Azospirillum</taxon>
    </lineage>
</organism>
<name>A0AAC8W077_9PROT</name>
<dbReference type="PANTHER" id="PTHR35370">
    <property type="entry name" value="CYTOPLASMIC PROTEIN-RELATED-RELATED"/>
    <property type="match status" value="1"/>
</dbReference>